<feature type="chain" id="PRO_5004201013" description="Transmembrane protein" evidence="1">
    <location>
        <begin position="17"/>
        <end position="114"/>
    </location>
</feature>
<dbReference type="AlphaFoldDB" id="Q22KS5"/>
<gene>
    <name evidence="2" type="ORF">TTHERM_00312040</name>
</gene>
<dbReference type="KEGG" id="tet:TTHERM_00312040"/>
<sequence length="114" mass="12393">MKSLFLLGLLVTLVSCTGNVYINEKSIACISQIPFPQEAVNALLSTPNCNSFYTTLTTETSLLKKVNFITLSLCLAELKSVPDAAGLVIHTIVDKIHECTNIRLQSGSEHNLRG</sequence>
<feature type="signal peptide" evidence="1">
    <location>
        <begin position="1"/>
        <end position="16"/>
    </location>
</feature>
<protein>
    <recommendedName>
        <fullName evidence="4">Transmembrane protein</fullName>
    </recommendedName>
</protein>
<name>Q22KS5_TETTS</name>
<evidence type="ECO:0000256" key="1">
    <source>
        <dbReference type="SAM" id="SignalP"/>
    </source>
</evidence>
<dbReference type="Proteomes" id="UP000009168">
    <property type="component" value="Unassembled WGS sequence"/>
</dbReference>
<dbReference type="GeneID" id="7844713"/>
<dbReference type="EMBL" id="GG662498">
    <property type="protein sequence ID" value="EAR85724.1"/>
    <property type="molecule type" value="Genomic_DNA"/>
</dbReference>
<keyword evidence="3" id="KW-1185">Reference proteome</keyword>
<dbReference type="HOGENOM" id="CLU_2126072_0_0_1"/>
<dbReference type="InParanoid" id="Q22KS5"/>
<dbReference type="RefSeq" id="XP_001033387.1">
    <property type="nucleotide sequence ID" value="XM_001033387.1"/>
</dbReference>
<evidence type="ECO:0000313" key="2">
    <source>
        <dbReference type="EMBL" id="EAR85724.1"/>
    </source>
</evidence>
<organism evidence="2 3">
    <name type="scientific">Tetrahymena thermophila (strain SB210)</name>
    <dbReference type="NCBI Taxonomy" id="312017"/>
    <lineage>
        <taxon>Eukaryota</taxon>
        <taxon>Sar</taxon>
        <taxon>Alveolata</taxon>
        <taxon>Ciliophora</taxon>
        <taxon>Intramacronucleata</taxon>
        <taxon>Oligohymenophorea</taxon>
        <taxon>Hymenostomatida</taxon>
        <taxon>Tetrahymenina</taxon>
        <taxon>Tetrahymenidae</taxon>
        <taxon>Tetrahymena</taxon>
    </lineage>
</organism>
<dbReference type="PROSITE" id="PS51257">
    <property type="entry name" value="PROKAR_LIPOPROTEIN"/>
    <property type="match status" value="1"/>
</dbReference>
<keyword evidence="1" id="KW-0732">Signal</keyword>
<proteinExistence type="predicted"/>
<evidence type="ECO:0008006" key="4">
    <source>
        <dbReference type="Google" id="ProtNLM"/>
    </source>
</evidence>
<reference evidence="3" key="1">
    <citation type="journal article" date="2006" name="PLoS Biol.">
        <title>Macronuclear genome sequence of the ciliate Tetrahymena thermophila, a model eukaryote.</title>
        <authorList>
            <person name="Eisen J.A."/>
            <person name="Coyne R.S."/>
            <person name="Wu M."/>
            <person name="Wu D."/>
            <person name="Thiagarajan M."/>
            <person name="Wortman J.R."/>
            <person name="Badger J.H."/>
            <person name="Ren Q."/>
            <person name="Amedeo P."/>
            <person name="Jones K.M."/>
            <person name="Tallon L.J."/>
            <person name="Delcher A.L."/>
            <person name="Salzberg S.L."/>
            <person name="Silva J.C."/>
            <person name="Haas B.J."/>
            <person name="Majoros W.H."/>
            <person name="Farzad M."/>
            <person name="Carlton J.M."/>
            <person name="Smith R.K. Jr."/>
            <person name="Garg J."/>
            <person name="Pearlman R.E."/>
            <person name="Karrer K.M."/>
            <person name="Sun L."/>
            <person name="Manning G."/>
            <person name="Elde N.C."/>
            <person name="Turkewitz A.P."/>
            <person name="Asai D.J."/>
            <person name="Wilkes D.E."/>
            <person name="Wang Y."/>
            <person name="Cai H."/>
            <person name="Collins K."/>
            <person name="Stewart B.A."/>
            <person name="Lee S.R."/>
            <person name="Wilamowska K."/>
            <person name="Weinberg Z."/>
            <person name="Ruzzo W.L."/>
            <person name="Wloga D."/>
            <person name="Gaertig J."/>
            <person name="Frankel J."/>
            <person name="Tsao C.-C."/>
            <person name="Gorovsky M.A."/>
            <person name="Keeling P.J."/>
            <person name="Waller R.F."/>
            <person name="Patron N.J."/>
            <person name="Cherry J.M."/>
            <person name="Stover N.A."/>
            <person name="Krieger C.J."/>
            <person name="del Toro C."/>
            <person name="Ryder H.F."/>
            <person name="Williamson S.C."/>
            <person name="Barbeau R.A."/>
            <person name="Hamilton E.P."/>
            <person name="Orias E."/>
        </authorList>
    </citation>
    <scope>NUCLEOTIDE SEQUENCE [LARGE SCALE GENOMIC DNA]</scope>
    <source>
        <strain evidence="3">SB210</strain>
    </source>
</reference>
<evidence type="ECO:0000313" key="3">
    <source>
        <dbReference type="Proteomes" id="UP000009168"/>
    </source>
</evidence>
<accession>Q22KS5</accession>